<evidence type="ECO:0000313" key="2">
    <source>
        <dbReference type="EMBL" id="OMJ95065.1"/>
    </source>
</evidence>
<keyword evidence="3" id="KW-1185">Reference proteome</keyword>
<gene>
    <name evidence="2" type="ORF">SteCoe_1602</name>
</gene>
<dbReference type="AlphaFoldDB" id="A0A1R2D1D6"/>
<dbReference type="EMBL" id="MPUH01000017">
    <property type="protein sequence ID" value="OMJ95065.1"/>
    <property type="molecule type" value="Genomic_DNA"/>
</dbReference>
<comment type="caution">
    <text evidence="2">The sequence shown here is derived from an EMBL/GenBank/DDBJ whole genome shotgun (WGS) entry which is preliminary data.</text>
</comment>
<evidence type="ECO:0000313" key="3">
    <source>
        <dbReference type="Proteomes" id="UP000187209"/>
    </source>
</evidence>
<sequence>MKAEVEGSFIPVKVYDFTLPKDFKIEEPGHFVTTLPTKKSDKPHPQATLNKSISANSKAQISIQASENEDSESIFPQDQQPPKAIILKPKTQISMPRPASTQSITKPTRPYSAITKTLPKYLQNNAGKTIEEQDKEENQKTKAKEFVTDWLEKADKRREDSVKELELKTKIPFHFDNKLSDEINELLKKINYTRKHTTSSLKMMNKVMKTEPEAKFSKPEMKNNPFRTSIVTNDWKERKTMNNVPKTQGLNLRELYTAEKTSQGWVPVIEKNFEPQGLISDDEDFVKDISLDEDDNDI</sequence>
<feature type="region of interest" description="Disordered" evidence="1">
    <location>
        <begin position="34"/>
        <end position="82"/>
    </location>
</feature>
<feature type="compositionally biased region" description="Polar residues" evidence="1">
    <location>
        <begin position="47"/>
        <end position="66"/>
    </location>
</feature>
<name>A0A1R2D1D6_9CILI</name>
<protein>
    <submittedName>
        <fullName evidence="2">Uncharacterized protein</fullName>
    </submittedName>
</protein>
<dbReference type="Proteomes" id="UP000187209">
    <property type="component" value="Unassembled WGS sequence"/>
</dbReference>
<evidence type="ECO:0000256" key="1">
    <source>
        <dbReference type="SAM" id="MobiDB-lite"/>
    </source>
</evidence>
<organism evidence="2 3">
    <name type="scientific">Stentor coeruleus</name>
    <dbReference type="NCBI Taxonomy" id="5963"/>
    <lineage>
        <taxon>Eukaryota</taxon>
        <taxon>Sar</taxon>
        <taxon>Alveolata</taxon>
        <taxon>Ciliophora</taxon>
        <taxon>Postciliodesmatophora</taxon>
        <taxon>Heterotrichea</taxon>
        <taxon>Heterotrichida</taxon>
        <taxon>Stentoridae</taxon>
        <taxon>Stentor</taxon>
    </lineage>
</organism>
<reference evidence="2 3" key="1">
    <citation type="submission" date="2016-11" db="EMBL/GenBank/DDBJ databases">
        <title>The macronuclear genome of Stentor coeruleus: a giant cell with tiny introns.</title>
        <authorList>
            <person name="Slabodnick M."/>
            <person name="Ruby J.G."/>
            <person name="Reiff S.B."/>
            <person name="Swart E.C."/>
            <person name="Gosai S."/>
            <person name="Prabakaran S."/>
            <person name="Witkowska E."/>
            <person name="Larue G.E."/>
            <person name="Fisher S."/>
            <person name="Freeman R.M."/>
            <person name="Gunawardena J."/>
            <person name="Chu W."/>
            <person name="Stover N.A."/>
            <person name="Gregory B.D."/>
            <person name="Nowacki M."/>
            <person name="Derisi J."/>
            <person name="Roy S.W."/>
            <person name="Marshall W.F."/>
            <person name="Sood P."/>
        </authorList>
    </citation>
    <scope>NUCLEOTIDE SEQUENCE [LARGE SCALE GENOMIC DNA]</scope>
    <source>
        <strain evidence="2">WM001</strain>
    </source>
</reference>
<proteinExistence type="predicted"/>
<accession>A0A1R2D1D6</accession>